<evidence type="ECO:0000313" key="2">
    <source>
        <dbReference type="Proteomes" id="UP000216033"/>
    </source>
</evidence>
<protein>
    <recommendedName>
        <fullName evidence="3">Chorismate lyase</fullName>
    </recommendedName>
</protein>
<dbReference type="SUPFAM" id="SSF64288">
    <property type="entry name" value="Chorismate lyase-like"/>
    <property type="match status" value="1"/>
</dbReference>
<comment type="caution">
    <text evidence="1">The sequence shown here is derived from an EMBL/GenBank/DDBJ whole genome shotgun (WGS) entry which is preliminary data.</text>
</comment>
<dbReference type="AlphaFoldDB" id="A0A270BQI8"/>
<accession>A0A270BQI8</accession>
<name>A0A270BQI8_9PROT</name>
<organism evidence="1 2">
    <name type="scientific">Acetobacter syzygii</name>
    <dbReference type="NCBI Taxonomy" id="146476"/>
    <lineage>
        <taxon>Bacteria</taxon>
        <taxon>Pseudomonadati</taxon>
        <taxon>Pseudomonadota</taxon>
        <taxon>Alphaproteobacteria</taxon>
        <taxon>Acetobacterales</taxon>
        <taxon>Acetobacteraceae</taxon>
        <taxon>Acetobacter</taxon>
    </lineage>
</organism>
<evidence type="ECO:0008006" key="3">
    <source>
        <dbReference type="Google" id="ProtNLM"/>
    </source>
</evidence>
<dbReference type="OrthoDB" id="7862147at2"/>
<dbReference type="InterPro" id="IPR028978">
    <property type="entry name" value="Chorismate_lyase_/UTRA_dom_sf"/>
</dbReference>
<dbReference type="RefSeq" id="WP_095350960.1">
    <property type="nucleotide sequence ID" value="NZ_NDFO01000002.1"/>
</dbReference>
<keyword evidence="2" id="KW-1185">Reference proteome</keyword>
<dbReference type="Gene3D" id="3.40.1410.10">
    <property type="entry name" value="Chorismate lyase-like"/>
    <property type="match status" value="1"/>
</dbReference>
<reference evidence="1 2" key="1">
    <citation type="submission" date="2017-04" db="EMBL/GenBank/DDBJ databases">
        <title>Kefir bacterial isolates.</title>
        <authorList>
            <person name="Kim Y."/>
            <person name="Blasche S."/>
            <person name="Patil K.R."/>
        </authorList>
    </citation>
    <scope>NUCLEOTIDE SEQUENCE [LARGE SCALE GENOMIC DNA]</scope>
    <source>
        <strain evidence="1 2">KR-2</strain>
    </source>
</reference>
<gene>
    <name evidence="1" type="ORF">B9K05_04750</name>
</gene>
<proteinExistence type="predicted"/>
<dbReference type="EMBL" id="NDFP01000003">
    <property type="protein sequence ID" value="PAL27275.1"/>
    <property type="molecule type" value="Genomic_DNA"/>
</dbReference>
<dbReference type="Proteomes" id="UP000216033">
    <property type="component" value="Unassembled WGS sequence"/>
</dbReference>
<dbReference type="STRING" id="1231343.Absy_021_097"/>
<evidence type="ECO:0000313" key="1">
    <source>
        <dbReference type="EMBL" id="PAL27275.1"/>
    </source>
</evidence>
<sequence length="230" mass="26313">MPHFAPPPPLMTDPAPFWRNSFVHRLMLATLINQMENRLLAENSATHTLEHWLHEHGLLGRADTLRAERERTAQRLCPPDLAAALDLPTSQGEQCLRYRKIRLVAHNQTYSEAENWFVPERLTKPMTEALEQTDTPFGRVVAPLRFTRQLIRRETLWSPLPPLWEMQHHIPPSPDSAEAENGEDAPLDLPPHFFRHIALLRRDDGTPFSLVVETYTPQSFAFTPPAVASS</sequence>